<keyword evidence="2" id="KW-1133">Transmembrane helix</keyword>
<name>A0A8J2JK23_9HEXA</name>
<evidence type="ECO:0000259" key="3">
    <source>
        <dbReference type="PROSITE" id="PS50076"/>
    </source>
</evidence>
<gene>
    <name evidence="4" type="ORF">AFUS01_LOCUS10982</name>
</gene>
<proteinExistence type="predicted"/>
<keyword evidence="2" id="KW-0812">Transmembrane</keyword>
<keyword evidence="2" id="KW-0472">Membrane</keyword>
<accession>A0A8J2JK23</accession>
<dbReference type="PROSITE" id="PS50076">
    <property type="entry name" value="DNAJ_2"/>
    <property type="match status" value="1"/>
</dbReference>
<organism evidence="4 5">
    <name type="scientific">Allacma fusca</name>
    <dbReference type="NCBI Taxonomy" id="39272"/>
    <lineage>
        <taxon>Eukaryota</taxon>
        <taxon>Metazoa</taxon>
        <taxon>Ecdysozoa</taxon>
        <taxon>Arthropoda</taxon>
        <taxon>Hexapoda</taxon>
        <taxon>Collembola</taxon>
        <taxon>Symphypleona</taxon>
        <taxon>Sminthuridae</taxon>
        <taxon>Allacma</taxon>
    </lineage>
</organism>
<evidence type="ECO:0000256" key="1">
    <source>
        <dbReference type="SAM" id="Coils"/>
    </source>
</evidence>
<sequence>MWKHMKNTYYEALRVSETSSQQEIREAFLRLSKLTHPDKDPGNKDLHEKFVKINEAYNVLSKVETRRQYDSKLRFYRGMTDFGPQKVNFRDESFWSIRSKSKDYRQREPKPIYGIKGINKVSNGWIAAGAILVMCIGTLIQMTALKYSVAFNVRQLDENTRRANAHLQRVLREAEENGDLETQLERFQERHDAAIADRRRL</sequence>
<keyword evidence="1" id="KW-0175">Coiled coil</keyword>
<keyword evidence="5" id="KW-1185">Reference proteome</keyword>
<evidence type="ECO:0000313" key="5">
    <source>
        <dbReference type="Proteomes" id="UP000708208"/>
    </source>
</evidence>
<dbReference type="EMBL" id="CAJVCH010082912">
    <property type="protein sequence ID" value="CAG7721791.1"/>
    <property type="molecule type" value="Genomic_DNA"/>
</dbReference>
<comment type="caution">
    <text evidence="4">The sequence shown here is derived from an EMBL/GenBank/DDBJ whole genome shotgun (WGS) entry which is preliminary data.</text>
</comment>
<evidence type="ECO:0000313" key="4">
    <source>
        <dbReference type="EMBL" id="CAG7721791.1"/>
    </source>
</evidence>
<dbReference type="PANTHER" id="PTHR44825:SF1">
    <property type="entry name" value="DNAJ HOMOLOG SUBFAMILY C MEMBER 4"/>
    <property type="match status" value="1"/>
</dbReference>
<feature type="coiled-coil region" evidence="1">
    <location>
        <begin position="153"/>
        <end position="197"/>
    </location>
</feature>
<dbReference type="InterPro" id="IPR052763">
    <property type="entry name" value="DnaJ_C4"/>
</dbReference>
<dbReference type="Pfam" id="PF00226">
    <property type="entry name" value="DnaJ"/>
    <property type="match status" value="1"/>
</dbReference>
<dbReference type="SMART" id="SM00271">
    <property type="entry name" value="DnaJ"/>
    <property type="match status" value="1"/>
</dbReference>
<feature type="domain" description="J" evidence="3">
    <location>
        <begin position="8"/>
        <end position="73"/>
    </location>
</feature>
<dbReference type="CDD" id="cd06257">
    <property type="entry name" value="DnaJ"/>
    <property type="match status" value="1"/>
</dbReference>
<dbReference type="PANTHER" id="PTHR44825">
    <property type="match status" value="1"/>
</dbReference>
<protein>
    <recommendedName>
        <fullName evidence="3">J domain-containing protein</fullName>
    </recommendedName>
</protein>
<dbReference type="Proteomes" id="UP000708208">
    <property type="component" value="Unassembled WGS sequence"/>
</dbReference>
<dbReference type="AlphaFoldDB" id="A0A8J2JK23"/>
<feature type="transmembrane region" description="Helical" evidence="2">
    <location>
        <begin position="125"/>
        <end position="145"/>
    </location>
</feature>
<evidence type="ECO:0000256" key="2">
    <source>
        <dbReference type="SAM" id="Phobius"/>
    </source>
</evidence>
<dbReference type="OrthoDB" id="445556at2759"/>
<reference evidence="4" key="1">
    <citation type="submission" date="2021-06" db="EMBL/GenBank/DDBJ databases">
        <authorList>
            <person name="Hodson N. C."/>
            <person name="Mongue J. A."/>
            <person name="Jaron S. K."/>
        </authorList>
    </citation>
    <scope>NUCLEOTIDE SEQUENCE</scope>
</reference>
<dbReference type="InterPro" id="IPR001623">
    <property type="entry name" value="DnaJ_domain"/>
</dbReference>